<dbReference type="GO" id="GO:0003676">
    <property type="term" value="F:nucleic acid binding"/>
    <property type="evidence" value="ECO:0007669"/>
    <property type="project" value="InterPro"/>
</dbReference>
<dbReference type="Pfam" id="PF06087">
    <property type="entry name" value="Tyr-DNA_phospho"/>
    <property type="match status" value="1"/>
</dbReference>
<dbReference type="GO" id="GO:0008270">
    <property type="term" value="F:zinc ion binding"/>
    <property type="evidence" value="ECO:0007669"/>
    <property type="project" value="InterPro"/>
</dbReference>
<reference evidence="4" key="1">
    <citation type="submission" date="2022-12" db="EMBL/GenBank/DDBJ databases">
        <title>Draft genome assemblies for two species of Escallonia (Escalloniales).</title>
        <authorList>
            <person name="Chanderbali A."/>
            <person name="Dervinis C."/>
            <person name="Anghel I."/>
            <person name="Soltis D."/>
            <person name="Soltis P."/>
            <person name="Zapata F."/>
        </authorList>
    </citation>
    <scope>NUCLEOTIDE SEQUENCE</scope>
    <source>
        <strain evidence="4">UCBG64.0493</strain>
        <tissue evidence="4">Leaf</tissue>
    </source>
</reference>
<dbReference type="InterPro" id="IPR010347">
    <property type="entry name" value="Tdp1"/>
</dbReference>
<dbReference type="Proteomes" id="UP001188597">
    <property type="component" value="Unassembled WGS sequence"/>
</dbReference>
<sequence>MEEAIDRFRANGVAPGYVFGGFECGGVSGKADLLLRRCREILSSDDPILYIREHASSFRDMRVKYVSRNRVSCNTSLVRSDVVKYPVHSAPVLEHNALARGETGKGEGSTTGVNLEANMAGEGRLSSVIFHREALVASEEDPDRECCYKNNEHNASSSSVKVIADNGSHTVSFERGIVRSDKIVEDKNRSVCAPAPGKKFYLNRLHFMGHGYSEQENIPANLPVTIACHNAVRCWSSCPDERFSVPYSDFPNLVVVHPLFPEVIAFGKDRKILGIACHHPKLFVLQREDSVRTIITSANLVPNQVIILYMAWCDKKYCLVAKFPHASAPDYFSLFSQSSYGETILDTQSDFDAQFAGFMASLLADVPSQAYWILELTKYDFRGAVGHLVASVPGIHSLKAPCISESMHFLNGNQCVPSFSVLKLVGSVEASVVGLSHLFCTSADSNGLQLKKLAAFLGKCHENTHGMSEVILKRNTNIAADVNAISVLIPNPEESRSGDFVQLGFLPRAVAKWVAPLSDLGFFSYSAYIYRKEVLASALEGSNTKYN</sequence>
<evidence type="ECO:0000256" key="2">
    <source>
        <dbReference type="ARBA" id="ARBA00022801"/>
    </source>
</evidence>
<dbReference type="Gene3D" id="3.30.70.2330">
    <property type="match status" value="1"/>
</dbReference>
<dbReference type="GO" id="GO:0006281">
    <property type="term" value="P:DNA repair"/>
    <property type="evidence" value="ECO:0007669"/>
    <property type="project" value="InterPro"/>
</dbReference>
<evidence type="ECO:0000313" key="4">
    <source>
        <dbReference type="EMBL" id="KAK3015750.1"/>
    </source>
</evidence>
<dbReference type="Gene3D" id="3.30.870.10">
    <property type="entry name" value="Endonuclease Chain A"/>
    <property type="match status" value="1"/>
</dbReference>
<organism evidence="4 5">
    <name type="scientific">Escallonia herrerae</name>
    <dbReference type="NCBI Taxonomy" id="1293975"/>
    <lineage>
        <taxon>Eukaryota</taxon>
        <taxon>Viridiplantae</taxon>
        <taxon>Streptophyta</taxon>
        <taxon>Embryophyta</taxon>
        <taxon>Tracheophyta</taxon>
        <taxon>Spermatophyta</taxon>
        <taxon>Magnoliopsida</taxon>
        <taxon>eudicotyledons</taxon>
        <taxon>Gunneridae</taxon>
        <taxon>Pentapetalae</taxon>
        <taxon>asterids</taxon>
        <taxon>campanulids</taxon>
        <taxon>Escalloniales</taxon>
        <taxon>Escalloniaceae</taxon>
        <taxon>Escallonia</taxon>
    </lineage>
</organism>
<dbReference type="EMBL" id="JAVXUP010001121">
    <property type="protein sequence ID" value="KAK3015750.1"/>
    <property type="molecule type" value="Genomic_DNA"/>
</dbReference>
<protein>
    <recommendedName>
        <fullName evidence="3">HIRAN domain-containing protein</fullName>
    </recommendedName>
</protein>
<feature type="domain" description="HIRAN" evidence="3">
    <location>
        <begin position="461"/>
        <end position="533"/>
    </location>
</feature>
<keyword evidence="2" id="KW-0378">Hydrolase</keyword>
<dbReference type="Pfam" id="PF08797">
    <property type="entry name" value="HIRAN"/>
    <property type="match status" value="1"/>
</dbReference>
<dbReference type="InterPro" id="IPR014905">
    <property type="entry name" value="HIRAN"/>
</dbReference>
<dbReference type="GO" id="GO:0008081">
    <property type="term" value="F:phosphoric diester hydrolase activity"/>
    <property type="evidence" value="ECO:0007669"/>
    <property type="project" value="InterPro"/>
</dbReference>
<dbReference type="GO" id="GO:0005634">
    <property type="term" value="C:nucleus"/>
    <property type="evidence" value="ECO:0007669"/>
    <property type="project" value="InterPro"/>
</dbReference>
<dbReference type="PANTHER" id="PTHR12415">
    <property type="entry name" value="TYROSYL-DNA PHOSPHODIESTERASE 1"/>
    <property type="match status" value="1"/>
</dbReference>
<name>A0AA89AUJ8_9ASTE</name>
<keyword evidence="5" id="KW-1185">Reference proteome</keyword>
<dbReference type="PANTHER" id="PTHR12415:SF3">
    <property type="entry name" value="OS04G0403400 PROTEIN"/>
    <property type="match status" value="1"/>
</dbReference>
<accession>A0AA89AUJ8</accession>
<gene>
    <name evidence="4" type="ORF">RJ639_007877</name>
</gene>
<keyword evidence="1" id="KW-0479">Metal-binding</keyword>
<evidence type="ECO:0000256" key="1">
    <source>
        <dbReference type="ARBA" id="ARBA00022723"/>
    </source>
</evidence>
<dbReference type="AlphaFoldDB" id="A0AA89AUJ8"/>
<evidence type="ECO:0000259" key="3">
    <source>
        <dbReference type="Pfam" id="PF08797"/>
    </source>
</evidence>
<dbReference type="SUPFAM" id="SSF56024">
    <property type="entry name" value="Phospholipase D/nuclease"/>
    <property type="match status" value="1"/>
</dbReference>
<comment type="caution">
    <text evidence="4">The sequence shown here is derived from an EMBL/GenBank/DDBJ whole genome shotgun (WGS) entry which is preliminary data.</text>
</comment>
<evidence type="ECO:0000313" key="5">
    <source>
        <dbReference type="Proteomes" id="UP001188597"/>
    </source>
</evidence>
<dbReference type="GO" id="GO:0016818">
    <property type="term" value="F:hydrolase activity, acting on acid anhydrides, in phosphorus-containing anhydrides"/>
    <property type="evidence" value="ECO:0007669"/>
    <property type="project" value="InterPro"/>
</dbReference>
<proteinExistence type="predicted"/>